<organism evidence="1 2">
    <name type="scientific">Xenopus laevis</name>
    <name type="common">African clawed frog</name>
    <dbReference type="NCBI Taxonomy" id="8355"/>
    <lineage>
        <taxon>Eukaryota</taxon>
        <taxon>Metazoa</taxon>
        <taxon>Chordata</taxon>
        <taxon>Craniata</taxon>
        <taxon>Vertebrata</taxon>
        <taxon>Euteleostomi</taxon>
        <taxon>Amphibia</taxon>
        <taxon>Batrachia</taxon>
        <taxon>Anura</taxon>
        <taxon>Pipoidea</taxon>
        <taxon>Pipidae</taxon>
        <taxon>Xenopodinae</taxon>
        <taxon>Xenopus</taxon>
        <taxon>Xenopus</taxon>
    </lineage>
</organism>
<name>A0A974D2R7_XENLA</name>
<sequence length="79" mass="8971">MEMIYLKRKKKAHIGSIRIKKLGFLFVRAVTDVGACQYMRSTVAHCNHYCGPRFDSSVSTINKFVCSPHYCVDLDKKGA</sequence>
<reference evidence="2" key="1">
    <citation type="journal article" date="2016" name="Nature">
        <title>Genome evolution in the allotetraploid frog Xenopus laevis.</title>
        <authorList>
            <person name="Session A.M."/>
            <person name="Uno Y."/>
            <person name="Kwon T."/>
            <person name="Chapman J.A."/>
            <person name="Toyoda A."/>
            <person name="Takahashi S."/>
            <person name="Fukui A."/>
            <person name="Hikosaka A."/>
            <person name="Suzuki A."/>
            <person name="Kondo M."/>
            <person name="van Heeringen S.J."/>
            <person name="Quigley I."/>
            <person name="Heinz S."/>
            <person name="Ogino H."/>
            <person name="Ochi H."/>
            <person name="Hellsten U."/>
            <person name="Lyons J.B."/>
            <person name="Simakov O."/>
            <person name="Putnam N."/>
            <person name="Stites J."/>
            <person name="Kuroki Y."/>
            <person name="Tanaka T."/>
            <person name="Michiue T."/>
            <person name="Watanabe M."/>
            <person name="Bogdanovic O."/>
            <person name="Lister R."/>
            <person name="Georgiou G."/>
            <person name="Paranjpe S.S."/>
            <person name="van Kruijsbergen I."/>
            <person name="Shu S."/>
            <person name="Carlson J."/>
            <person name="Kinoshita T."/>
            <person name="Ohta Y."/>
            <person name="Mawaribuchi S."/>
            <person name="Jenkins J."/>
            <person name="Grimwood J."/>
            <person name="Schmutz J."/>
            <person name="Mitros T."/>
            <person name="Mozaffari S.V."/>
            <person name="Suzuki Y."/>
            <person name="Haramoto Y."/>
            <person name="Yamamoto T.S."/>
            <person name="Takagi C."/>
            <person name="Heald R."/>
            <person name="Miller K."/>
            <person name="Haudenschild C."/>
            <person name="Kitzman J."/>
            <person name="Nakayama T."/>
            <person name="Izutsu Y."/>
            <person name="Robert J."/>
            <person name="Fortriede J."/>
            <person name="Burns K."/>
            <person name="Lotay V."/>
            <person name="Karimi K."/>
            <person name="Yasuoka Y."/>
            <person name="Dichmann D.S."/>
            <person name="Flajnik M.F."/>
            <person name="Houston D.W."/>
            <person name="Shendure J."/>
            <person name="DuPasquier L."/>
            <person name="Vize P.D."/>
            <person name="Zorn A.M."/>
            <person name="Ito M."/>
            <person name="Marcotte E.M."/>
            <person name="Wallingford J.B."/>
            <person name="Ito Y."/>
            <person name="Asashima M."/>
            <person name="Ueno N."/>
            <person name="Matsuda Y."/>
            <person name="Veenstra G.J."/>
            <person name="Fujiyama A."/>
            <person name="Harland R.M."/>
            <person name="Taira M."/>
            <person name="Rokhsar D.S."/>
        </authorList>
    </citation>
    <scope>NUCLEOTIDE SEQUENCE [LARGE SCALE GENOMIC DNA]</scope>
    <source>
        <strain evidence="2">J</strain>
    </source>
</reference>
<gene>
    <name evidence="1" type="ORF">XELAEV_18025624mg</name>
</gene>
<proteinExistence type="predicted"/>
<accession>A0A974D2R7</accession>
<dbReference type="Proteomes" id="UP000694892">
    <property type="component" value="Chromosome 4S"/>
</dbReference>
<evidence type="ECO:0000313" key="2">
    <source>
        <dbReference type="Proteomes" id="UP000694892"/>
    </source>
</evidence>
<dbReference type="EMBL" id="CM004473">
    <property type="protein sequence ID" value="OCT83085.1"/>
    <property type="molecule type" value="Genomic_DNA"/>
</dbReference>
<protein>
    <submittedName>
        <fullName evidence="1">Uncharacterized protein</fullName>
    </submittedName>
</protein>
<evidence type="ECO:0000313" key="1">
    <source>
        <dbReference type="EMBL" id="OCT83085.1"/>
    </source>
</evidence>
<dbReference type="AlphaFoldDB" id="A0A974D2R7"/>